<evidence type="ECO:0000313" key="3">
    <source>
        <dbReference type="Proteomes" id="UP001174934"/>
    </source>
</evidence>
<name>A0AA39X9R9_9PEZI</name>
<evidence type="ECO:0000256" key="1">
    <source>
        <dbReference type="SAM" id="Phobius"/>
    </source>
</evidence>
<dbReference type="AlphaFoldDB" id="A0AA39X9R9"/>
<accession>A0AA39X9R9</accession>
<proteinExistence type="predicted"/>
<gene>
    <name evidence="2" type="ORF">B0T17DRAFT_615677</name>
</gene>
<dbReference type="EMBL" id="JAULSR010000002">
    <property type="protein sequence ID" value="KAK0629957.1"/>
    <property type="molecule type" value="Genomic_DNA"/>
</dbReference>
<feature type="transmembrane region" description="Helical" evidence="1">
    <location>
        <begin position="24"/>
        <end position="42"/>
    </location>
</feature>
<feature type="transmembrane region" description="Helical" evidence="1">
    <location>
        <begin position="49"/>
        <end position="72"/>
    </location>
</feature>
<keyword evidence="3" id="KW-1185">Reference proteome</keyword>
<sequence>MALSDQDRANWAAALSQFYPTWDMAIFLLGNVAVLSSVEGALDDGARHFINLCAGLAIIIGGTGSAVTYSVLMWPTVFFPDNLGQERQPDQGIRCIIRSIAEHVESLLNLGLTLTVIACARFTISICPAQIFTLEFARSTWGIILILFAGLILLSVLAHLIGVAYIRLTDDRTSARRRRDSSAQDPSDREWAYGSKIRFRQVVLL</sequence>
<keyword evidence="1" id="KW-0472">Membrane</keyword>
<organism evidence="2 3">
    <name type="scientific">Bombardia bombarda</name>
    <dbReference type="NCBI Taxonomy" id="252184"/>
    <lineage>
        <taxon>Eukaryota</taxon>
        <taxon>Fungi</taxon>
        <taxon>Dikarya</taxon>
        <taxon>Ascomycota</taxon>
        <taxon>Pezizomycotina</taxon>
        <taxon>Sordariomycetes</taxon>
        <taxon>Sordariomycetidae</taxon>
        <taxon>Sordariales</taxon>
        <taxon>Lasiosphaeriaceae</taxon>
        <taxon>Bombardia</taxon>
    </lineage>
</organism>
<dbReference type="Proteomes" id="UP001174934">
    <property type="component" value="Unassembled WGS sequence"/>
</dbReference>
<reference evidence="2" key="1">
    <citation type="submission" date="2023-06" db="EMBL/GenBank/DDBJ databases">
        <title>Genome-scale phylogeny and comparative genomics of the fungal order Sordariales.</title>
        <authorList>
            <consortium name="Lawrence Berkeley National Laboratory"/>
            <person name="Hensen N."/>
            <person name="Bonometti L."/>
            <person name="Westerberg I."/>
            <person name="Brannstrom I.O."/>
            <person name="Guillou S."/>
            <person name="Cros-Aarteil S."/>
            <person name="Calhoun S."/>
            <person name="Haridas S."/>
            <person name="Kuo A."/>
            <person name="Mondo S."/>
            <person name="Pangilinan J."/>
            <person name="Riley R."/>
            <person name="LaButti K."/>
            <person name="Andreopoulos B."/>
            <person name="Lipzen A."/>
            <person name="Chen C."/>
            <person name="Yanf M."/>
            <person name="Daum C."/>
            <person name="Ng V."/>
            <person name="Clum A."/>
            <person name="Steindorff A."/>
            <person name="Ohm R."/>
            <person name="Martin F."/>
            <person name="Silar P."/>
            <person name="Natvig D."/>
            <person name="Lalanne C."/>
            <person name="Gautier V."/>
            <person name="Ament-velasquez S.L."/>
            <person name="Kruys A."/>
            <person name="Hutchinson M.I."/>
            <person name="Powell A.J."/>
            <person name="Barry K."/>
            <person name="Miller A.N."/>
            <person name="Grigoriev I.V."/>
            <person name="Debuchy R."/>
            <person name="Gladieux P."/>
            <person name="Thoren M.H."/>
            <person name="Johannesson H."/>
        </authorList>
    </citation>
    <scope>NUCLEOTIDE SEQUENCE</scope>
    <source>
        <strain evidence="2">SMH3391-2</strain>
    </source>
</reference>
<keyword evidence="1" id="KW-1133">Transmembrane helix</keyword>
<feature type="transmembrane region" description="Helical" evidence="1">
    <location>
        <begin position="141"/>
        <end position="168"/>
    </location>
</feature>
<protein>
    <submittedName>
        <fullName evidence="2">Uncharacterized protein</fullName>
    </submittedName>
</protein>
<keyword evidence="1" id="KW-0812">Transmembrane</keyword>
<evidence type="ECO:0000313" key="2">
    <source>
        <dbReference type="EMBL" id="KAK0629957.1"/>
    </source>
</evidence>
<comment type="caution">
    <text evidence="2">The sequence shown here is derived from an EMBL/GenBank/DDBJ whole genome shotgun (WGS) entry which is preliminary data.</text>
</comment>